<reference evidence="3" key="2">
    <citation type="submission" date="2018-10" db="UniProtKB">
        <authorList>
            <consortium name="EnsemblPlants"/>
        </authorList>
    </citation>
    <scope>IDENTIFICATION</scope>
</reference>
<evidence type="ECO:0000256" key="1">
    <source>
        <dbReference type="SAM" id="Coils"/>
    </source>
</evidence>
<dbReference type="OMA" id="AYWAGIL"/>
<proteinExistence type="predicted"/>
<accession>A0A3B6KQP0</accession>
<protein>
    <recommendedName>
        <fullName evidence="5">Rx N-terminal domain-containing protein</fullName>
    </recommendedName>
</protein>
<dbReference type="OrthoDB" id="674144at2759"/>
<evidence type="ECO:0000256" key="2">
    <source>
        <dbReference type="SAM" id="MobiDB-lite"/>
    </source>
</evidence>
<dbReference type="Proteomes" id="UP000019116">
    <property type="component" value="Chromosome 5A"/>
</dbReference>
<keyword evidence="1" id="KW-0175">Coiled coil</keyword>
<dbReference type="Gramene" id="TraesCS5A02G480100.1">
    <property type="protein sequence ID" value="TraesCS5A02G480100.1"/>
    <property type="gene ID" value="TraesCS5A02G480100"/>
</dbReference>
<dbReference type="EnsemblPlants" id="TraesCS5A02G480100.1">
    <property type="protein sequence ID" value="TraesCS5A02G480100.1"/>
    <property type="gene ID" value="TraesCS5A02G480100"/>
</dbReference>
<dbReference type="Gramene" id="TraesCS5A03G1129500.1">
    <property type="protein sequence ID" value="TraesCS5A03G1129500.1.CDS"/>
    <property type="gene ID" value="TraesCS5A03G1129500"/>
</dbReference>
<reference evidence="3" key="1">
    <citation type="submission" date="2018-08" db="EMBL/GenBank/DDBJ databases">
        <authorList>
            <person name="Rossello M."/>
        </authorList>
    </citation>
    <scope>NUCLEOTIDE SEQUENCE [LARGE SCALE GENOMIC DNA]</scope>
    <source>
        <strain evidence="3">cv. Chinese Spring</strain>
    </source>
</reference>
<keyword evidence="4" id="KW-1185">Reference proteome</keyword>
<feature type="coiled-coil region" evidence="1">
    <location>
        <begin position="110"/>
        <end position="137"/>
    </location>
</feature>
<dbReference type="Gramene" id="TraesWEE_scaffold_035472_01G000100.1">
    <property type="protein sequence ID" value="TraesWEE_scaffold_035472_01G000100.1"/>
    <property type="gene ID" value="TraesWEE_scaffold_035472_01G000100"/>
</dbReference>
<name>A0A3B6KQP0_WHEAT</name>
<evidence type="ECO:0000313" key="3">
    <source>
        <dbReference type="EnsemblPlants" id="TraesCS5A02G480100.1"/>
    </source>
</evidence>
<dbReference type="Gramene" id="TraesCAD_scaffold_040595_01G000200.1">
    <property type="protein sequence ID" value="TraesCAD_scaffold_040595_01G000200.1"/>
    <property type="gene ID" value="TraesCAD_scaffold_040595_01G000200"/>
</dbReference>
<organism evidence="3">
    <name type="scientific">Triticum aestivum</name>
    <name type="common">Wheat</name>
    <dbReference type="NCBI Taxonomy" id="4565"/>
    <lineage>
        <taxon>Eukaryota</taxon>
        <taxon>Viridiplantae</taxon>
        <taxon>Streptophyta</taxon>
        <taxon>Embryophyta</taxon>
        <taxon>Tracheophyta</taxon>
        <taxon>Spermatophyta</taxon>
        <taxon>Magnoliopsida</taxon>
        <taxon>Liliopsida</taxon>
        <taxon>Poales</taxon>
        <taxon>Poaceae</taxon>
        <taxon>BOP clade</taxon>
        <taxon>Pooideae</taxon>
        <taxon>Triticodae</taxon>
        <taxon>Triticeae</taxon>
        <taxon>Triticinae</taxon>
        <taxon>Triticum</taxon>
    </lineage>
</organism>
<dbReference type="Gramene" id="TraesCLE_scaffold_025221_01G000100.1">
    <property type="protein sequence ID" value="TraesCLE_scaffold_025221_01G000100.1"/>
    <property type="gene ID" value="TraesCLE_scaffold_025221_01G000100"/>
</dbReference>
<evidence type="ECO:0000313" key="4">
    <source>
        <dbReference type="Proteomes" id="UP000019116"/>
    </source>
</evidence>
<sequence>MVQGIRDAANMLFSRGVSEDMARLNTTLVNLEKGSPDILLFVSLLQIEVLKKAGRRAPYSRALSAQLLAIAKKRQRRVSLTTRSEPSTVAPRVSHNLKILSSVKLYQPKRSQKQQQLIALRQRLEAASAEISKAVELADSHNLEDLEWLAYWAGILREAKEQGRDVLGAIANAKSSIVECVQEDEFSSFVHRLEGLATDVEYFEKLMHVFYPMASAVTGELTSRVLSGLIQMFGKQAAAGEKLQRLEMLLIKIHSAVEASEKRTIKNLWLLRWREKLKEAASQGDEVLASFIRKAEDAEATRGVDTNQQQGSSSSSSAASARATGALSFTSKSMLGMVQGIRDATQVLFSSDKDMEKLNSTLDMLEQLSIEIREFIRLFQLEDWAKVDLTSTESMEAPTTEHRPRKKMRITRNSGCRLFGLKLDEEDTKISAPCVEDAVVNKLINLSINETAAIQKEQCEMLLDKLEEGFANICKTVELADSHDLGDMKWLAYWADILREAKIKGCVVLGTISARKTLRAKDNEPMVKCDQDQERDQFSSFVHSMEGLARAVECFGKLVYMCSRC</sequence>
<feature type="region of interest" description="Disordered" evidence="2">
    <location>
        <begin position="300"/>
        <end position="319"/>
    </location>
</feature>
<evidence type="ECO:0008006" key="5">
    <source>
        <dbReference type="Google" id="ProtNLM"/>
    </source>
</evidence>
<dbReference type="PANTHER" id="PTHR33377:SF56">
    <property type="entry name" value="RX N-TERMINAL DOMAIN-CONTAINING PROTEIN"/>
    <property type="match status" value="1"/>
</dbReference>
<dbReference type="SMR" id="A0A3B6KQP0"/>
<dbReference type="PANTHER" id="PTHR33377">
    <property type="entry name" value="OS10G0134700 PROTEIN-RELATED"/>
    <property type="match status" value="1"/>
</dbReference>
<dbReference type="AlphaFoldDB" id="A0A3B6KQP0"/>